<protein>
    <submittedName>
        <fullName evidence="2">DUF885 family protein</fullName>
    </submittedName>
</protein>
<evidence type="ECO:0000256" key="1">
    <source>
        <dbReference type="SAM" id="SignalP"/>
    </source>
</evidence>
<dbReference type="EMBL" id="CP133720">
    <property type="protein sequence ID" value="WMW81642.1"/>
    <property type="molecule type" value="Genomic_DNA"/>
</dbReference>
<organism evidence="2 3">
    <name type="scientific">Undibacterium cyanobacteriorum</name>
    <dbReference type="NCBI Taxonomy" id="3073561"/>
    <lineage>
        <taxon>Bacteria</taxon>
        <taxon>Pseudomonadati</taxon>
        <taxon>Pseudomonadota</taxon>
        <taxon>Betaproteobacteria</taxon>
        <taxon>Burkholderiales</taxon>
        <taxon>Oxalobacteraceae</taxon>
        <taxon>Undibacterium</taxon>
    </lineage>
</organism>
<dbReference type="InterPro" id="IPR010281">
    <property type="entry name" value="DUF885"/>
</dbReference>
<reference evidence="2" key="1">
    <citation type="submission" date="2023-09" db="EMBL/GenBank/DDBJ databases">
        <title>Undibacterium sp. 20NA77.5 isolated from freshwater.</title>
        <authorList>
            <person name="Le V."/>
            <person name="Ko S.-R."/>
            <person name="Ahn C.-Y."/>
            <person name="Oh H.-M."/>
        </authorList>
    </citation>
    <scope>NUCLEOTIDE SEQUENCE</scope>
    <source>
        <strain evidence="2">20NA77.5</strain>
    </source>
</reference>
<keyword evidence="3" id="KW-1185">Reference proteome</keyword>
<name>A0ABY9RMJ7_9BURK</name>
<sequence>MRQNMRTRPIVTAFATIGFAVSLSLSISAMANTAMAAETASSPDNKAKSASASKVQVQAQVQAQAKNKATRDFEAIYTKEWEWRQHQMADDEDSPQDKLLPKLPVVRKAMQDKREAVWRKVLSDLDGVKVADLSEEDKVNFAVYRNQIESLYLGQKFKLYERPFNGDTSFWGNLADAARRDLRSEKDYENYLGQIADIPRYFGEHIDNMRAGLKRNFSMPKISLTGRDASVVSVLDAKTVEDNVYFTPLKKMPSSISAEKQAALKQEAKKIIEQKVLPSYANLLKFLREEYFPHAQSSTAAYDLPDGRAFYQSQIKIYTTLDLTPEEIHQIGLDEVASIRREMHEVMAELKFQGGLPEFLKYLRTSPEFYAKTPQDLLNRAAWISKMFDAKASKYFGLLPRQRFAIIPVPDDIAPFYTSGRGGPGVYLVNTYDLPSRALYSLPALTLHESAPGHAMQMSLANENKNLPVFRQNSYISAYGEGWALYAERLGVEMGMYTTPYERFGMLSYQMWRACRLVVDTGIHAKRWSREQAQQYFLDNTALSAHEIETEVDRYITWPGQADSYYLGSMAIWKNRKRAEAALGSAFDLRAFHDAILALGSVPLSVLDARIDQFIADGKAKSANKEKPSK</sequence>
<feature type="chain" id="PRO_5046566579" evidence="1">
    <location>
        <begin position="37"/>
        <end position="630"/>
    </location>
</feature>
<accession>A0ABY9RMJ7</accession>
<proteinExistence type="predicted"/>
<gene>
    <name evidence="2" type="ORF">RF679_05020</name>
</gene>
<feature type="signal peptide" evidence="1">
    <location>
        <begin position="1"/>
        <end position="36"/>
    </location>
</feature>
<dbReference type="RefSeq" id="WP_309483121.1">
    <property type="nucleotide sequence ID" value="NZ_CP133720.1"/>
</dbReference>
<evidence type="ECO:0000313" key="2">
    <source>
        <dbReference type="EMBL" id="WMW81642.1"/>
    </source>
</evidence>
<dbReference type="PANTHER" id="PTHR33361:SF2">
    <property type="entry name" value="DUF885 DOMAIN-CONTAINING PROTEIN"/>
    <property type="match status" value="1"/>
</dbReference>
<dbReference type="Proteomes" id="UP001181355">
    <property type="component" value="Chromosome"/>
</dbReference>
<dbReference type="PANTHER" id="PTHR33361">
    <property type="entry name" value="GLR0591 PROTEIN"/>
    <property type="match status" value="1"/>
</dbReference>
<evidence type="ECO:0000313" key="3">
    <source>
        <dbReference type="Proteomes" id="UP001181355"/>
    </source>
</evidence>
<dbReference type="Pfam" id="PF05960">
    <property type="entry name" value="DUF885"/>
    <property type="match status" value="1"/>
</dbReference>
<keyword evidence="1" id="KW-0732">Signal</keyword>